<dbReference type="Gene3D" id="2.40.70.10">
    <property type="entry name" value="Acid Proteases"/>
    <property type="match status" value="2"/>
</dbReference>
<dbReference type="OrthoDB" id="947490at2"/>
<dbReference type="GO" id="GO:0006508">
    <property type="term" value="P:proteolysis"/>
    <property type="evidence" value="ECO:0007669"/>
    <property type="project" value="InterPro"/>
</dbReference>
<protein>
    <recommendedName>
        <fullName evidence="4">Clan AA aspartic protease</fullName>
    </recommendedName>
</protein>
<dbReference type="Proteomes" id="UP000269154">
    <property type="component" value="Unassembled WGS sequence"/>
</dbReference>
<keyword evidence="1" id="KW-1133">Transmembrane helix</keyword>
<dbReference type="InterPro" id="IPR034122">
    <property type="entry name" value="Retropepsin-like_bacterial"/>
</dbReference>
<dbReference type="SUPFAM" id="SSF50630">
    <property type="entry name" value="Acid proteases"/>
    <property type="match status" value="2"/>
</dbReference>
<evidence type="ECO:0000256" key="1">
    <source>
        <dbReference type="SAM" id="Phobius"/>
    </source>
</evidence>
<dbReference type="CDD" id="cd05483">
    <property type="entry name" value="retropepsin_like_bacteria"/>
    <property type="match status" value="2"/>
</dbReference>
<gene>
    <name evidence="2" type="ORF">D5R40_24640</name>
</gene>
<dbReference type="InterPro" id="IPR021109">
    <property type="entry name" value="Peptidase_aspartic_dom_sf"/>
</dbReference>
<dbReference type="PROSITE" id="PS51257">
    <property type="entry name" value="PROKAR_LIPOPROTEIN"/>
    <property type="match status" value="1"/>
</dbReference>
<organism evidence="2 3">
    <name type="scientific">Okeania hirsuta</name>
    <dbReference type="NCBI Taxonomy" id="1458930"/>
    <lineage>
        <taxon>Bacteria</taxon>
        <taxon>Bacillati</taxon>
        <taxon>Cyanobacteriota</taxon>
        <taxon>Cyanophyceae</taxon>
        <taxon>Oscillatoriophycideae</taxon>
        <taxon>Oscillatoriales</taxon>
        <taxon>Microcoleaceae</taxon>
        <taxon>Okeania</taxon>
    </lineage>
</organism>
<dbReference type="EMBL" id="RCBY01000191">
    <property type="protein sequence ID" value="RQH29625.1"/>
    <property type="molecule type" value="Genomic_DNA"/>
</dbReference>
<keyword evidence="1" id="KW-0472">Membrane</keyword>
<feature type="transmembrane region" description="Helical" evidence="1">
    <location>
        <begin position="6"/>
        <end position="26"/>
    </location>
</feature>
<dbReference type="PROSITE" id="PS00141">
    <property type="entry name" value="ASP_PROTEASE"/>
    <property type="match status" value="1"/>
</dbReference>
<dbReference type="AlphaFoldDB" id="A0A3N6PYH7"/>
<evidence type="ECO:0000313" key="3">
    <source>
        <dbReference type="Proteomes" id="UP000269154"/>
    </source>
</evidence>
<evidence type="ECO:0000313" key="2">
    <source>
        <dbReference type="EMBL" id="RQH29625.1"/>
    </source>
</evidence>
<dbReference type="Pfam" id="PF13975">
    <property type="entry name" value="gag-asp_proteas"/>
    <property type="match status" value="1"/>
</dbReference>
<dbReference type="GO" id="GO:0004190">
    <property type="term" value="F:aspartic-type endopeptidase activity"/>
    <property type="evidence" value="ECO:0007669"/>
    <property type="project" value="InterPro"/>
</dbReference>
<dbReference type="Pfam" id="PF13650">
    <property type="entry name" value="Asp_protease_2"/>
    <property type="match status" value="1"/>
</dbReference>
<proteinExistence type="predicted"/>
<accession>A0A3N6PYH7</accession>
<name>A0A3N6PYH7_9CYAN</name>
<comment type="caution">
    <text evidence="2">The sequence shown here is derived from an EMBL/GenBank/DDBJ whole genome shotgun (WGS) entry which is preliminary data.</text>
</comment>
<sequence>MNKFWSIIAIIFSSISCPIFIHHLVISKPIIFSQNLAIANQKYNRVYGNIPKQNIGDNRELCVSPEIVENTIYKYRKIGAIVELEGLNLPRPKVTGKATIPFQFLTGGKAFTLTATLGKRSGNFLLDTGASTSIIATETVKELGLTGKPVPQELLTYAVAGDECPEMKANLHRLPVLKIDNVKVEGLTVLEFTTTIMPDGLSGVLGMDILSNFDVEIHPQTQELKLLPPTPIPTTNIDDAIPLKAKLGVVLAEVEINGKGPFIFMLDTGAESIFISQKLANQLNISAAERQEIRVQGFCGIEMAEYASLAKVKMGNYQLTNLETVILSSPVLKLLEVDGILGQNFLNNYQQYWRFNQKNPENFPADGSLLLTP</sequence>
<dbReference type="RefSeq" id="WP_124147770.1">
    <property type="nucleotide sequence ID" value="NZ_CAWOKI010000313.1"/>
</dbReference>
<reference evidence="2 3" key="1">
    <citation type="journal article" date="2018" name="ACS Chem. Biol.">
        <title>Ketoreductase domain dysfunction expands chemodiversity: malyngamide biosynthesis in the cyanobacterium Okeania hirsuta.</title>
        <authorList>
            <person name="Moss N.A."/>
            <person name="Leao T."/>
            <person name="Rankin M."/>
            <person name="McCullough T.M."/>
            <person name="Qu P."/>
            <person name="Korobeynikov A."/>
            <person name="Smith J.L."/>
            <person name="Gerwick L."/>
            <person name="Gerwick W.H."/>
        </authorList>
    </citation>
    <scope>NUCLEOTIDE SEQUENCE [LARGE SCALE GENOMIC DNA]</scope>
    <source>
        <strain evidence="2 3">PAB10Feb10-1</strain>
    </source>
</reference>
<keyword evidence="3" id="KW-1185">Reference proteome</keyword>
<keyword evidence="1" id="KW-0812">Transmembrane</keyword>
<dbReference type="InterPro" id="IPR001969">
    <property type="entry name" value="Aspartic_peptidase_AS"/>
</dbReference>
<evidence type="ECO:0008006" key="4">
    <source>
        <dbReference type="Google" id="ProtNLM"/>
    </source>
</evidence>